<dbReference type="PANTHER" id="PTHR43490">
    <property type="entry name" value="(+)-NEOMENTHOL DEHYDROGENASE"/>
    <property type="match status" value="1"/>
</dbReference>
<name>A0AAN9M822_CANGL</name>
<dbReference type="EMBL" id="JAYMYQ010000002">
    <property type="protein sequence ID" value="KAK7349542.1"/>
    <property type="molecule type" value="Genomic_DNA"/>
</dbReference>
<sequence>MDKDKNNQITFATREDTEASRIYGGIINMGEEAKRYAMVTGANKGIGYGICKKLASNGVVVILTARNEKRGLEAVERLKEFGLSNFIVFHQLDVTDPSSVTSLAHFIKTQFGKLDILVNNAGVPGGILDADNYLRRKRGEISDWNLIFHQTYELAKECVETDFFGAERVTEALLPLLQLSPSPRIVNVSGQIGLLKNIPNEWARGVLSDIENLTNEKLDEVLREFLKDYKEGSLESKNWPPVVSGCTMAKAALNAYTRMLAMNLPRFRINCICPGSVKTDITHNKGLLSIDEGVESPVRLALLPDDAPSGLFFSINDVISF</sequence>
<gene>
    <name evidence="5" type="ORF">VNO77_06986</name>
</gene>
<evidence type="ECO:0000256" key="3">
    <source>
        <dbReference type="ARBA" id="ARBA00023002"/>
    </source>
</evidence>
<evidence type="ECO:0000313" key="6">
    <source>
        <dbReference type="Proteomes" id="UP001367508"/>
    </source>
</evidence>
<dbReference type="FunFam" id="3.40.50.720:FF:000312">
    <property type="entry name" value="(+)-neomenthol dehydrogenase"/>
    <property type="match status" value="1"/>
</dbReference>
<comment type="similarity">
    <text evidence="1 4">Belongs to the short-chain dehydrogenases/reductases (SDR) family.</text>
</comment>
<dbReference type="PANTHER" id="PTHR43490:SF94">
    <property type="entry name" value="SHORT CHAIN DEHYDROGENASE_REDUCTASE"/>
    <property type="match status" value="1"/>
</dbReference>
<keyword evidence="6" id="KW-1185">Reference proteome</keyword>
<dbReference type="GO" id="GO:0016020">
    <property type="term" value="C:membrane"/>
    <property type="evidence" value="ECO:0007669"/>
    <property type="project" value="TreeGrafter"/>
</dbReference>
<keyword evidence="2" id="KW-0521">NADP</keyword>
<organism evidence="5 6">
    <name type="scientific">Canavalia gladiata</name>
    <name type="common">Sword bean</name>
    <name type="synonym">Dolichos gladiatus</name>
    <dbReference type="NCBI Taxonomy" id="3824"/>
    <lineage>
        <taxon>Eukaryota</taxon>
        <taxon>Viridiplantae</taxon>
        <taxon>Streptophyta</taxon>
        <taxon>Embryophyta</taxon>
        <taxon>Tracheophyta</taxon>
        <taxon>Spermatophyta</taxon>
        <taxon>Magnoliopsida</taxon>
        <taxon>eudicotyledons</taxon>
        <taxon>Gunneridae</taxon>
        <taxon>Pentapetalae</taxon>
        <taxon>rosids</taxon>
        <taxon>fabids</taxon>
        <taxon>Fabales</taxon>
        <taxon>Fabaceae</taxon>
        <taxon>Papilionoideae</taxon>
        <taxon>50 kb inversion clade</taxon>
        <taxon>NPAAA clade</taxon>
        <taxon>indigoferoid/millettioid clade</taxon>
        <taxon>Phaseoleae</taxon>
        <taxon>Canavalia</taxon>
    </lineage>
</organism>
<evidence type="ECO:0000313" key="5">
    <source>
        <dbReference type="EMBL" id="KAK7349542.1"/>
    </source>
</evidence>
<evidence type="ECO:0000256" key="2">
    <source>
        <dbReference type="ARBA" id="ARBA00022857"/>
    </source>
</evidence>
<dbReference type="InterPro" id="IPR002347">
    <property type="entry name" value="SDR_fam"/>
</dbReference>
<dbReference type="Gene3D" id="3.40.50.720">
    <property type="entry name" value="NAD(P)-binding Rossmann-like Domain"/>
    <property type="match status" value="1"/>
</dbReference>
<dbReference type="AlphaFoldDB" id="A0AAN9M822"/>
<dbReference type="InterPro" id="IPR036291">
    <property type="entry name" value="NAD(P)-bd_dom_sf"/>
</dbReference>
<protein>
    <recommendedName>
        <fullName evidence="7">(+)-neomenthol dehydrogenase</fullName>
    </recommendedName>
</protein>
<dbReference type="GO" id="GO:0016491">
    <property type="term" value="F:oxidoreductase activity"/>
    <property type="evidence" value="ECO:0007669"/>
    <property type="project" value="UniProtKB-KW"/>
</dbReference>
<dbReference type="PRINTS" id="PR00080">
    <property type="entry name" value="SDRFAMILY"/>
</dbReference>
<evidence type="ECO:0000256" key="1">
    <source>
        <dbReference type="ARBA" id="ARBA00006484"/>
    </source>
</evidence>
<accession>A0AAN9M822</accession>
<dbReference type="PRINTS" id="PR00081">
    <property type="entry name" value="GDHRDH"/>
</dbReference>
<comment type="caution">
    <text evidence="5">The sequence shown here is derived from an EMBL/GenBank/DDBJ whole genome shotgun (WGS) entry which is preliminary data.</text>
</comment>
<proteinExistence type="inferred from homology"/>
<reference evidence="5 6" key="1">
    <citation type="submission" date="2024-01" db="EMBL/GenBank/DDBJ databases">
        <title>The genomes of 5 underutilized Papilionoideae crops provide insights into root nodulation and disease resistanc.</title>
        <authorList>
            <person name="Jiang F."/>
        </authorList>
    </citation>
    <scope>NUCLEOTIDE SEQUENCE [LARGE SCALE GENOMIC DNA]</scope>
    <source>
        <strain evidence="5">LVBAO_FW01</strain>
        <tissue evidence="5">Leaves</tissue>
    </source>
</reference>
<evidence type="ECO:0000256" key="4">
    <source>
        <dbReference type="RuleBase" id="RU000363"/>
    </source>
</evidence>
<dbReference type="Proteomes" id="UP001367508">
    <property type="component" value="Unassembled WGS sequence"/>
</dbReference>
<evidence type="ECO:0008006" key="7">
    <source>
        <dbReference type="Google" id="ProtNLM"/>
    </source>
</evidence>
<dbReference type="Pfam" id="PF00106">
    <property type="entry name" value="adh_short"/>
    <property type="match status" value="1"/>
</dbReference>
<dbReference type="SUPFAM" id="SSF51735">
    <property type="entry name" value="NAD(P)-binding Rossmann-fold domains"/>
    <property type="match status" value="1"/>
</dbReference>
<keyword evidence="3" id="KW-0560">Oxidoreductase</keyword>